<dbReference type="PANTHER" id="PTHR42760">
    <property type="entry name" value="SHORT-CHAIN DEHYDROGENASES/REDUCTASES FAMILY MEMBER"/>
    <property type="match status" value="1"/>
</dbReference>
<name>A0A1X7NZX7_9HYPH</name>
<dbReference type="EMBL" id="FXBL01000004">
    <property type="protein sequence ID" value="SMH43408.1"/>
    <property type="molecule type" value="Genomic_DNA"/>
</dbReference>
<dbReference type="Pfam" id="PF13561">
    <property type="entry name" value="adh_short_C2"/>
    <property type="match status" value="2"/>
</dbReference>
<dbReference type="FunFam" id="3.40.50.720:FF:000084">
    <property type="entry name" value="Short-chain dehydrogenase reductase"/>
    <property type="match status" value="2"/>
</dbReference>
<evidence type="ECO:0000256" key="1">
    <source>
        <dbReference type="ARBA" id="ARBA00006484"/>
    </source>
</evidence>
<comment type="similarity">
    <text evidence="1">Belongs to the short-chain dehydrogenases/reductases (SDR) family.</text>
</comment>
<dbReference type="OrthoDB" id="9805986at2"/>
<dbReference type="InterPro" id="IPR020904">
    <property type="entry name" value="Sc_DH/Rdtase_CS"/>
</dbReference>
<dbReference type="PANTHER" id="PTHR42760:SF123">
    <property type="entry name" value="OXIDOREDUCTASE"/>
    <property type="match status" value="1"/>
</dbReference>
<dbReference type="PROSITE" id="PS00061">
    <property type="entry name" value="ADH_SHORT"/>
    <property type="match status" value="2"/>
</dbReference>
<dbReference type="GO" id="GO:0030497">
    <property type="term" value="P:fatty acid elongation"/>
    <property type="evidence" value="ECO:0007669"/>
    <property type="project" value="TreeGrafter"/>
</dbReference>
<dbReference type="CDD" id="cd05233">
    <property type="entry name" value="SDR_c"/>
    <property type="match status" value="2"/>
</dbReference>
<evidence type="ECO:0000313" key="2">
    <source>
        <dbReference type="EMBL" id="SMH43408.1"/>
    </source>
</evidence>
<dbReference type="PRINTS" id="PR00080">
    <property type="entry name" value="SDRFAMILY"/>
</dbReference>
<dbReference type="RefSeq" id="WP_085467658.1">
    <property type="nucleotide sequence ID" value="NZ_FXBL01000004.1"/>
</dbReference>
<evidence type="ECO:0000313" key="3">
    <source>
        <dbReference type="Proteomes" id="UP000193083"/>
    </source>
</evidence>
<sequence length="533" mass="55383">MDGSGRIVVITGAAGGIGREAVAAFLRDGDTIVAVDQAGSGVLELAASLGPQHSGEECDIGSEAEIVAMFDRISARYGRVDVLINNAALGPTMTPTVDTGIDLFRRTLSVNLIGPFIMAREAAKRMSNGGAIVNTASLAGVLGNPRRNAYSASKAGLISFTKSLACEWASKGIRVCAVAPGYVRTPMVAELERTGKADLAAVRRRVPMGRMGRPDEMAAALHFLASSRARYITGSVLAVDGGWMSFNQPGDAHPPVDGTPDLELNCPAASKAARVVLVTGGARGIGEAVARKFAANGDTVIVADRDGEEAASVAKSLGPAHVALTVDVSSDADVVALFEAIRQRFGGLDVLVNNAAISDTFRPALEQTTADLERVLDINLTGAFLCAREAVRSMRAGGMIVNTGSINTFLPFVPRHAYGASKAGIDILTRCMAAELGPSGIRIATVAPGYIRTPGVAALEQSGRVDTASIRRRIPMGDLGRPDDIADAVLFLASEEASYINGSILYVDGGWTSFGNAGFASDFSDETVSEAAE</sequence>
<dbReference type="InterPro" id="IPR002347">
    <property type="entry name" value="SDR_fam"/>
</dbReference>
<dbReference type="NCBIfam" id="NF005559">
    <property type="entry name" value="PRK07231.1"/>
    <property type="match status" value="1"/>
</dbReference>
<accession>A0A1X7NZX7</accession>
<proteinExistence type="inferred from homology"/>
<reference evidence="2 3" key="1">
    <citation type="submission" date="2017-04" db="EMBL/GenBank/DDBJ databases">
        <authorList>
            <person name="Afonso C.L."/>
            <person name="Miller P.J."/>
            <person name="Scott M.A."/>
            <person name="Spackman E."/>
            <person name="Goraichik I."/>
            <person name="Dimitrov K.M."/>
            <person name="Suarez D.L."/>
            <person name="Swayne D.E."/>
        </authorList>
    </citation>
    <scope>NUCLEOTIDE SEQUENCE [LARGE SCALE GENOMIC DNA]</scope>
    <source>
        <strain evidence="2 3">B5P</strain>
    </source>
</reference>
<keyword evidence="3" id="KW-1185">Reference proteome</keyword>
<dbReference type="Proteomes" id="UP000193083">
    <property type="component" value="Unassembled WGS sequence"/>
</dbReference>
<dbReference type="NCBIfam" id="NF005067">
    <property type="entry name" value="PRK06484.1"/>
    <property type="match status" value="1"/>
</dbReference>
<dbReference type="SUPFAM" id="SSF51735">
    <property type="entry name" value="NAD(P)-binding Rossmann-fold domains"/>
    <property type="match status" value="2"/>
</dbReference>
<protein>
    <submittedName>
        <fullName evidence="2">NAD(P)-dependent dehydrogenase, short-chain alcohol dehydrogenase family</fullName>
    </submittedName>
</protein>
<dbReference type="GO" id="GO:0016616">
    <property type="term" value="F:oxidoreductase activity, acting on the CH-OH group of donors, NAD or NADP as acceptor"/>
    <property type="evidence" value="ECO:0007669"/>
    <property type="project" value="TreeGrafter"/>
</dbReference>
<organism evidence="2 3">
    <name type="scientific">Mesorhizobium australicum</name>
    <dbReference type="NCBI Taxonomy" id="536018"/>
    <lineage>
        <taxon>Bacteria</taxon>
        <taxon>Pseudomonadati</taxon>
        <taxon>Pseudomonadota</taxon>
        <taxon>Alphaproteobacteria</taxon>
        <taxon>Hyphomicrobiales</taxon>
        <taxon>Phyllobacteriaceae</taxon>
        <taxon>Mesorhizobium</taxon>
    </lineage>
</organism>
<dbReference type="Gene3D" id="3.40.50.720">
    <property type="entry name" value="NAD(P)-binding Rossmann-like Domain"/>
    <property type="match status" value="2"/>
</dbReference>
<dbReference type="AlphaFoldDB" id="A0A1X7NZX7"/>
<dbReference type="InterPro" id="IPR036291">
    <property type="entry name" value="NAD(P)-bd_dom_sf"/>
</dbReference>
<dbReference type="PRINTS" id="PR00081">
    <property type="entry name" value="GDHRDH"/>
</dbReference>
<gene>
    <name evidence="2" type="ORF">SAMN02982922_2898</name>
</gene>